<evidence type="ECO:0000313" key="1">
    <source>
        <dbReference type="EMBL" id="EXK26735.1"/>
    </source>
</evidence>
<reference evidence="1" key="1">
    <citation type="submission" date="2012-04" db="EMBL/GenBank/DDBJ databases">
        <title>The Genome Sequence of Fusarium oxysporum melonis.</title>
        <authorList>
            <consortium name="The Broad Institute Genome Sequencing Platform"/>
            <person name="Ma L.-J."/>
            <person name="Gale L.R."/>
            <person name="Schwartz D.C."/>
            <person name="Zhou S."/>
            <person name="Corby-Kistler H."/>
            <person name="Young S.K."/>
            <person name="Zeng Q."/>
            <person name="Gargeya S."/>
            <person name="Fitzgerald M."/>
            <person name="Haas B."/>
            <person name="Abouelleil A."/>
            <person name="Alvarado L."/>
            <person name="Arachchi H.M."/>
            <person name="Berlin A."/>
            <person name="Brown A."/>
            <person name="Chapman S.B."/>
            <person name="Chen Z."/>
            <person name="Dunbar C."/>
            <person name="Freedman E."/>
            <person name="Gearin G."/>
            <person name="Goldberg J."/>
            <person name="Griggs A."/>
            <person name="Gujja S."/>
            <person name="Heiman D."/>
            <person name="Howarth C."/>
            <person name="Larson L."/>
            <person name="Lui A."/>
            <person name="MacDonald P.J.P."/>
            <person name="Montmayeur A."/>
            <person name="Murphy C."/>
            <person name="Neiman D."/>
            <person name="Pearson M."/>
            <person name="Priest M."/>
            <person name="Roberts A."/>
            <person name="Saif S."/>
            <person name="Shea T."/>
            <person name="Shenoy N."/>
            <person name="Sisk P."/>
            <person name="Stolte C."/>
            <person name="Sykes S."/>
            <person name="Wortman J."/>
            <person name="Nusbaum C."/>
            <person name="Birren B."/>
        </authorList>
    </citation>
    <scope>NUCLEOTIDE SEQUENCE</scope>
    <source>
        <strain evidence="1">26406</strain>
    </source>
</reference>
<protein>
    <submittedName>
        <fullName evidence="1">Uncharacterized protein</fullName>
    </submittedName>
</protein>
<gene>
    <name evidence="1" type="ORF">FOMG_16681</name>
</gene>
<dbReference type="HOGENOM" id="CLU_3175442_0_0_1"/>
<dbReference type="AlphaFoldDB" id="W9Z5R7"/>
<reference evidence="1" key="2">
    <citation type="submission" date="2012-05" db="EMBL/GenBank/DDBJ databases">
        <title>Annotation of the Genome Sequence of Fusarium oxysporum f. sp. melonis 26406.</title>
        <authorList>
            <consortium name="The Broad Institute Genomics Platform"/>
            <person name="Ma L.-J."/>
            <person name="Corby-Kistler H."/>
            <person name="Broz K."/>
            <person name="Gale L.R."/>
            <person name="Jonkers W."/>
            <person name="O'Donnell K."/>
            <person name="Ploetz R."/>
            <person name="Steinberg C."/>
            <person name="Schwartz D.C."/>
            <person name="VanEtten H."/>
            <person name="Zhou S."/>
            <person name="Young S.K."/>
            <person name="Zeng Q."/>
            <person name="Gargeya S."/>
            <person name="Fitzgerald M."/>
            <person name="Abouelleil A."/>
            <person name="Alvarado L."/>
            <person name="Chapman S.B."/>
            <person name="Gainer-Dewar J."/>
            <person name="Goldberg J."/>
            <person name="Griggs A."/>
            <person name="Gujja S."/>
            <person name="Hansen M."/>
            <person name="Howarth C."/>
            <person name="Imamovic A."/>
            <person name="Ireland A."/>
            <person name="Larimer J."/>
            <person name="McCowan C."/>
            <person name="Murphy C."/>
            <person name="Pearson M."/>
            <person name="Poon T.W."/>
            <person name="Priest M."/>
            <person name="Roberts A."/>
            <person name="Saif S."/>
            <person name="Shea T."/>
            <person name="Sykes S."/>
            <person name="Wortman J."/>
            <person name="Nusbaum C."/>
            <person name="Birren B."/>
        </authorList>
    </citation>
    <scope>NUCLEOTIDE SEQUENCE</scope>
    <source>
        <strain evidence="1">26406</strain>
    </source>
</reference>
<name>W9Z5R7_FUSOX</name>
<dbReference type="VEuPathDB" id="FungiDB:FOMG_16681"/>
<sequence length="47" mass="5349">MARKGIQALERENNELQRENLELQGSLRQLKGPASDDTWRVVISALN</sequence>
<dbReference type="EMBL" id="JH659354">
    <property type="protein sequence ID" value="EXK26735.1"/>
    <property type="molecule type" value="Genomic_DNA"/>
</dbReference>
<proteinExistence type="predicted"/>
<dbReference type="Proteomes" id="UP000030703">
    <property type="component" value="Unassembled WGS sequence"/>
</dbReference>
<accession>W9Z5R7</accession>
<organism evidence="1">
    <name type="scientific">Fusarium oxysporum f. sp. melonis 26406</name>
    <dbReference type="NCBI Taxonomy" id="1089452"/>
    <lineage>
        <taxon>Eukaryota</taxon>
        <taxon>Fungi</taxon>
        <taxon>Dikarya</taxon>
        <taxon>Ascomycota</taxon>
        <taxon>Pezizomycotina</taxon>
        <taxon>Sordariomycetes</taxon>
        <taxon>Hypocreomycetidae</taxon>
        <taxon>Hypocreales</taxon>
        <taxon>Nectriaceae</taxon>
        <taxon>Fusarium</taxon>
        <taxon>Fusarium oxysporum species complex</taxon>
    </lineage>
</organism>